<sequence length="93" mass="11039">MRSVNDTYRTRSGSHLFRFRFQEQQSGDWIVYIASQPDYCGRPDDAHSTHRLSDSCGRYVCWTKPLHTLRKAKQVAASWCEKTEQYIRYGKKF</sequence>
<dbReference type="AlphaFoldDB" id="A0A5C6C821"/>
<dbReference type="Proteomes" id="UP000318437">
    <property type="component" value="Unassembled WGS sequence"/>
</dbReference>
<evidence type="ECO:0000313" key="2">
    <source>
        <dbReference type="Proteomes" id="UP000318437"/>
    </source>
</evidence>
<keyword evidence="2" id="KW-1185">Reference proteome</keyword>
<organism evidence="1 2">
    <name type="scientific">Bythopirellula polymerisocia</name>
    <dbReference type="NCBI Taxonomy" id="2528003"/>
    <lineage>
        <taxon>Bacteria</taxon>
        <taxon>Pseudomonadati</taxon>
        <taxon>Planctomycetota</taxon>
        <taxon>Planctomycetia</taxon>
        <taxon>Pirellulales</taxon>
        <taxon>Lacipirellulaceae</taxon>
        <taxon>Bythopirellula</taxon>
    </lineage>
</organism>
<dbReference type="RefSeq" id="WP_197530963.1">
    <property type="nucleotide sequence ID" value="NZ_SJPS01000014.1"/>
</dbReference>
<comment type="caution">
    <text evidence="1">The sequence shown here is derived from an EMBL/GenBank/DDBJ whole genome shotgun (WGS) entry which is preliminary data.</text>
</comment>
<accession>A0A5C6C821</accession>
<gene>
    <name evidence="1" type="ORF">Pla144_48970</name>
</gene>
<evidence type="ECO:0000313" key="1">
    <source>
        <dbReference type="EMBL" id="TWU20730.1"/>
    </source>
</evidence>
<proteinExistence type="predicted"/>
<reference evidence="1 2" key="1">
    <citation type="submission" date="2019-02" db="EMBL/GenBank/DDBJ databases">
        <title>Deep-cultivation of Planctomycetes and their phenomic and genomic characterization uncovers novel biology.</title>
        <authorList>
            <person name="Wiegand S."/>
            <person name="Jogler M."/>
            <person name="Boedeker C."/>
            <person name="Pinto D."/>
            <person name="Vollmers J."/>
            <person name="Rivas-Marin E."/>
            <person name="Kohn T."/>
            <person name="Peeters S.H."/>
            <person name="Heuer A."/>
            <person name="Rast P."/>
            <person name="Oberbeckmann S."/>
            <person name="Bunk B."/>
            <person name="Jeske O."/>
            <person name="Meyerdierks A."/>
            <person name="Storesund J.E."/>
            <person name="Kallscheuer N."/>
            <person name="Luecker S."/>
            <person name="Lage O.M."/>
            <person name="Pohl T."/>
            <person name="Merkel B.J."/>
            <person name="Hornburger P."/>
            <person name="Mueller R.-W."/>
            <person name="Bruemmer F."/>
            <person name="Labrenz M."/>
            <person name="Spormann A.M."/>
            <person name="Op Den Camp H."/>
            <person name="Overmann J."/>
            <person name="Amann R."/>
            <person name="Jetten M.S.M."/>
            <person name="Mascher T."/>
            <person name="Medema M.H."/>
            <person name="Devos D.P."/>
            <person name="Kaster A.-K."/>
            <person name="Ovreas L."/>
            <person name="Rohde M."/>
            <person name="Galperin M.Y."/>
            <person name="Jogler C."/>
        </authorList>
    </citation>
    <scope>NUCLEOTIDE SEQUENCE [LARGE SCALE GENOMIC DNA]</scope>
    <source>
        <strain evidence="1 2">Pla144</strain>
    </source>
</reference>
<protein>
    <submittedName>
        <fullName evidence="1">Uncharacterized protein</fullName>
    </submittedName>
</protein>
<name>A0A5C6C821_9BACT</name>
<dbReference type="EMBL" id="SJPS01000014">
    <property type="protein sequence ID" value="TWU20730.1"/>
    <property type="molecule type" value="Genomic_DNA"/>
</dbReference>